<dbReference type="InterPro" id="IPR032534">
    <property type="entry name" value="EcxA_zinc-bd"/>
</dbReference>
<keyword evidence="5" id="KW-1185">Reference proteome</keyword>
<evidence type="ECO:0000313" key="4">
    <source>
        <dbReference type="EMBL" id="AXY72661.1"/>
    </source>
</evidence>
<dbReference type="PROSITE" id="PS51257">
    <property type="entry name" value="PROKAR_LIPOPROTEIN"/>
    <property type="match status" value="1"/>
</dbReference>
<dbReference type="SUPFAM" id="SSF55486">
    <property type="entry name" value="Metalloproteases ('zincins'), catalytic domain"/>
    <property type="match status" value="1"/>
</dbReference>
<evidence type="ECO:0000313" key="5">
    <source>
        <dbReference type="Proteomes" id="UP000263900"/>
    </source>
</evidence>
<name>A0A3B7MPU2_9BACT</name>
<protein>
    <submittedName>
        <fullName evidence="4">DUF5117 domain-containing protein</fullName>
    </submittedName>
</protein>
<dbReference type="InterPro" id="IPR024079">
    <property type="entry name" value="MetalloPept_cat_dom_sf"/>
</dbReference>
<dbReference type="OrthoDB" id="9776599at2"/>
<dbReference type="CDD" id="cd04276">
    <property type="entry name" value="ZnMc_MMP_like_2"/>
    <property type="match status" value="1"/>
</dbReference>
<feature type="domain" description="DUF5117" evidence="2">
    <location>
        <begin position="106"/>
        <end position="289"/>
    </location>
</feature>
<dbReference type="InterPro" id="IPR033413">
    <property type="entry name" value="DUF5117"/>
</dbReference>
<organism evidence="4 5">
    <name type="scientific">Paraflavitalea soli</name>
    <dbReference type="NCBI Taxonomy" id="2315862"/>
    <lineage>
        <taxon>Bacteria</taxon>
        <taxon>Pseudomonadati</taxon>
        <taxon>Bacteroidota</taxon>
        <taxon>Chitinophagia</taxon>
        <taxon>Chitinophagales</taxon>
        <taxon>Chitinophagaceae</taxon>
        <taxon>Paraflavitalea</taxon>
    </lineage>
</organism>
<proteinExistence type="predicted"/>
<dbReference type="Proteomes" id="UP000263900">
    <property type="component" value="Chromosome"/>
</dbReference>
<feature type="domain" description="EcxA zinc-binding" evidence="1">
    <location>
        <begin position="422"/>
        <end position="732"/>
    </location>
</feature>
<dbReference type="Gene3D" id="3.40.390.10">
    <property type="entry name" value="Collagenase (Catalytic Domain)"/>
    <property type="match status" value="1"/>
</dbReference>
<gene>
    <name evidence="4" type="ORF">D3H65_01135</name>
</gene>
<dbReference type="InterPro" id="IPR033428">
    <property type="entry name" value="DUF5118"/>
</dbReference>
<dbReference type="GO" id="GO:0008237">
    <property type="term" value="F:metallopeptidase activity"/>
    <property type="evidence" value="ECO:0007669"/>
    <property type="project" value="InterPro"/>
</dbReference>
<evidence type="ECO:0000259" key="1">
    <source>
        <dbReference type="Pfam" id="PF16313"/>
    </source>
</evidence>
<accession>A0A3B7MPU2</accession>
<sequence>MTVIRNAFYCLVLLVIVSCQESRSVANGQRPVTAMGKTVIKDSLKTFLKASAVADEGVFTIYRDSAHYYFEIKDSLLNRDFLVVNRVSQAPAMGPEPSSRRWLYAGDIIGEQVIRFEKGPNNKLFLKKVYFEEMSRDSSENGLFEAVSKSSFLPIVYSFDIKDTGRHGGMLIDVTDVLSADNDIFFFSSGMKKLIRLGGLERDRSYISKVSSFPLNVEIKAVKTYAGVDGGTTSYELNSSIVILPERPMIPRYSDARIGYFVANFYDYDLKKQSVNKSNIITRWRLEVKDGDWDKYKAGILVEPKKPIVFYIDPTTPKKWVPYLIQGVNDWQRAFEKAGFKNAIYALEAPVNDEEWSIEDARHNAIVYKPSTTMNASGPHVHDPRSGEIIESHINWYHNVLKLLRNWYFIQASAIDPQARFMEFSDTLMGNLIRFVSSHEVGHTLGLMHNFGASSTVPVDSLRNKKWVEKNGHTPSIMDYARFNYVAQPEDSIGEAGIFPRIGKYDEWAIEWGYRQMPALTEKQEIDSLNKWIVTKVDSDPKLYFGYETDEFNPKAQSEDLGDNAMQANRYGIENLKRIAKNLVSWTTKGNENYDDLAELYPELIAQYKRYLFHVATYIGGQVHYQRSPSQPGPRKVFVPMQKQQEALAFLKDQIFSTPQWLVDVDKGVFPLIGGAGFGNVSKIQADVLEKIMSHAIFCNLLWAQSNTRERGYSLDNYLADLRGIIWSELKSNKPIDMYRRNLQKLYVERLSILINFKTSANRFEANGPFSQTSISTDILSILKGEVRALRSEIGISRNKATDKLSKLHLIDLWERLGTIIDDGSK</sequence>
<dbReference type="Pfam" id="PF17162">
    <property type="entry name" value="DUF5118"/>
    <property type="match status" value="1"/>
</dbReference>
<evidence type="ECO:0000259" key="3">
    <source>
        <dbReference type="Pfam" id="PF17162"/>
    </source>
</evidence>
<evidence type="ECO:0000259" key="2">
    <source>
        <dbReference type="Pfam" id="PF17148"/>
    </source>
</evidence>
<dbReference type="PANTHER" id="PTHR38478:SF1">
    <property type="entry name" value="ZINC DEPENDENT METALLOPROTEASE DOMAIN LIPOPROTEIN"/>
    <property type="match status" value="1"/>
</dbReference>
<dbReference type="EMBL" id="CP032157">
    <property type="protein sequence ID" value="AXY72661.1"/>
    <property type="molecule type" value="Genomic_DNA"/>
</dbReference>
<dbReference type="RefSeq" id="WP_119048499.1">
    <property type="nucleotide sequence ID" value="NZ_CP032157.1"/>
</dbReference>
<dbReference type="Pfam" id="PF17148">
    <property type="entry name" value="DUF5117"/>
    <property type="match status" value="1"/>
</dbReference>
<dbReference type="PANTHER" id="PTHR38478">
    <property type="entry name" value="PEPTIDASE M1A AND M12B"/>
    <property type="match status" value="1"/>
</dbReference>
<dbReference type="Pfam" id="PF16313">
    <property type="entry name" value="DUF4953"/>
    <property type="match status" value="1"/>
</dbReference>
<dbReference type="InterPro" id="IPR034032">
    <property type="entry name" value="Zn_MMP-like_bac"/>
</dbReference>
<feature type="domain" description="DUF5118" evidence="3">
    <location>
        <begin position="45"/>
        <end position="89"/>
    </location>
</feature>
<reference evidence="4 5" key="1">
    <citation type="submission" date="2018-09" db="EMBL/GenBank/DDBJ databases">
        <title>Genome sequencing of strain 6GH32-13.</title>
        <authorList>
            <person name="Weon H.-Y."/>
            <person name="Heo J."/>
            <person name="Kwon S.-W."/>
        </authorList>
    </citation>
    <scope>NUCLEOTIDE SEQUENCE [LARGE SCALE GENOMIC DNA]</scope>
    <source>
        <strain evidence="4 5">5GH32-13</strain>
    </source>
</reference>
<dbReference type="AlphaFoldDB" id="A0A3B7MPU2"/>
<dbReference type="KEGG" id="pseg:D3H65_01135"/>